<dbReference type="SUPFAM" id="SSF56112">
    <property type="entry name" value="Protein kinase-like (PK-like)"/>
    <property type="match status" value="1"/>
</dbReference>
<gene>
    <name evidence="1" type="ORF">G4L40_04075</name>
</gene>
<dbReference type="Pfam" id="PF06293">
    <property type="entry name" value="Kdo"/>
    <property type="match status" value="1"/>
</dbReference>
<evidence type="ECO:0000313" key="2">
    <source>
        <dbReference type="Proteomes" id="UP000761423"/>
    </source>
</evidence>
<comment type="caution">
    <text evidence="1">The sequence shown here is derived from an EMBL/GenBank/DDBJ whole genome shotgun (WGS) entry which is preliminary data.</text>
</comment>
<proteinExistence type="predicted"/>
<reference evidence="1 2" key="1">
    <citation type="submission" date="2020-02" db="EMBL/GenBank/DDBJ databases">
        <authorList>
            <person name="Chen W.-M."/>
        </authorList>
    </citation>
    <scope>NUCLEOTIDE SEQUENCE [LARGE SCALE GENOMIC DNA]</scope>
    <source>
        <strain evidence="1 2">TWA-26</strain>
    </source>
</reference>
<dbReference type="InterPro" id="IPR011009">
    <property type="entry name" value="Kinase-like_dom_sf"/>
</dbReference>
<keyword evidence="2" id="KW-1185">Reference proteome</keyword>
<protein>
    <submittedName>
        <fullName evidence="1">Kdo domain containing protein</fullName>
    </submittedName>
</protein>
<organism evidence="1 2">
    <name type="scientific">Flavobacterium celericrescens</name>
    <dbReference type="NCBI Taxonomy" id="2709780"/>
    <lineage>
        <taxon>Bacteria</taxon>
        <taxon>Pseudomonadati</taxon>
        <taxon>Bacteroidota</taxon>
        <taxon>Flavobacteriia</taxon>
        <taxon>Flavobacteriales</taxon>
        <taxon>Flavobacteriaceae</taxon>
        <taxon>Flavobacterium</taxon>
    </lineage>
</organism>
<dbReference type="Proteomes" id="UP000761423">
    <property type="component" value="Unassembled WGS sequence"/>
</dbReference>
<dbReference type="EMBL" id="JAAJBV010000002">
    <property type="protein sequence ID" value="NHM03879.1"/>
    <property type="molecule type" value="Genomic_DNA"/>
</dbReference>
<accession>A0ABX0I9M1</accession>
<name>A0ABX0I9M1_9FLAO</name>
<sequence>MKSTFNPEFLDKKEVIQNCVTNYYNLGTFIYEGNRNSIKIFDLEDCIICIKAFKKPHLFNKIMYTYFRKSKAKRSFEYAKLLLEKGIGTPKPIAYYENFDGLGLNDSYYVSEFLKSDFRYRELLKMEDEVKKETVLRQFVAFTYKLHQANIEFIDHSTGNTLIKDLGNGQYAFYLVDLNRTNFDKKLTFEERMKNFSKLTSSEAIIAIMSDEYAKLSGENKEMVFNAMWKATQEFQHQFYRKKRLKKKLKFWKK</sequence>
<dbReference type="RefSeq" id="WP_166235881.1">
    <property type="nucleotide sequence ID" value="NZ_JAAJBV010000002.1"/>
</dbReference>
<evidence type="ECO:0000313" key="1">
    <source>
        <dbReference type="EMBL" id="NHM03879.1"/>
    </source>
</evidence>